<reference evidence="5" key="1">
    <citation type="journal article" date="2021" name="PeerJ">
        <title>Extensive microbial diversity within the chicken gut microbiome revealed by metagenomics and culture.</title>
        <authorList>
            <person name="Gilroy R."/>
            <person name="Ravi A."/>
            <person name="Getino M."/>
            <person name="Pursley I."/>
            <person name="Horton D.L."/>
            <person name="Alikhan N.F."/>
            <person name="Baker D."/>
            <person name="Gharbi K."/>
            <person name="Hall N."/>
            <person name="Watson M."/>
            <person name="Adriaenssens E.M."/>
            <person name="Foster-Nyarko E."/>
            <person name="Jarju S."/>
            <person name="Secka A."/>
            <person name="Antonio M."/>
            <person name="Oren A."/>
            <person name="Chaudhuri R.R."/>
            <person name="La Ragione R."/>
            <person name="Hildebrand F."/>
            <person name="Pallen M.J."/>
        </authorList>
    </citation>
    <scope>NUCLEOTIDE SEQUENCE</scope>
    <source>
        <strain evidence="5">14975</strain>
    </source>
</reference>
<dbReference type="EMBL" id="DXFQ01000114">
    <property type="protein sequence ID" value="HIX20211.1"/>
    <property type="molecule type" value="Genomic_DNA"/>
</dbReference>
<dbReference type="PANTHER" id="PTHR43699">
    <property type="entry name" value="3-DEHYDROQUINATE DEHYDRATASE"/>
    <property type="match status" value="1"/>
</dbReference>
<dbReference type="AlphaFoldDB" id="A0A9D2AI88"/>
<evidence type="ECO:0000256" key="1">
    <source>
        <dbReference type="ARBA" id="ARBA00001864"/>
    </source>
</evidence>
<evidence type="ECO:0000256" key="2">
    <source>
        <dbReference type="ARBA" id="ARBA00012060"/>
    </source>
</evidence>
<evidence type="ECO:0000256" key="4">
    <source>
        <dbReference type="ARBA" id="ARBA00023270"/>
    </source>
</evidence>
<dbReference type="GO" id="GO:0003855">
    <property type="term" value="F:3-dehydroquinate dehydratase activity"/>
    <property type="evidence" value="ECO:0007669"/>
    <property type="project" value="UniProtKB-EC"/>
</dbReference>
<keyword evidence="3" id="KW-0456">Lyase</keyword>
<dbReference type="InterPro" id="IPR001381">
    <property type="entry name" value="DHquinase_I"/>
</dbReference>
<accession>A0A9D2AI88</accession>
<comment type="catalytic activity">
    <reaction evidence="1">
        <text>3-dehydroquinate = 3-dehydroshikimate + H2O</text>
        <dbReference type="Rhea" id="RHEA:21096"/>
        <dbReference type="ChEBI" id="CHEBI:15377"/>
        <dbReference type="ChEBI" id="CHEBI:16630"/>
        <dbReference type="ChEBI" id="CHEBI:32364"/>
        <dbReference type="EC" id="4.2.1.10"/>
    </reaction>
</comment>
<comment type="caution">
    <text evidence="5">The sequence shown here is derived from an EMBL/GenBank/DDBJ whole genome shotgun (WGS) entry which is preliminary data.</text>
</comment>
<protein>
    <recommendedName>
        <fullName evidence="2">3-dehydroquinate dehydratase</fullName>
        <ecNumber evidence="2">4.2.1.10</ecNumber>
    </recommendedName>
</protein>
<dbReference type="InterPro" id="IPR050146">
    <property type="entry name" value="Type-I_3-dehydroquinase"/>
</dbReference>
<evidence type="ECO:0000256" key="3">
    <source>
        <dbReference type="ARBA" id="ARBA00023239"/>
    </source>
</evidence>
<dbReference type="Proteomes" id="UP000823964">
    <property type="component" value="Unassembled WGS sequence"/>
</dbReference>
<dbReference type="InterPro" id="IPR013785">
    <property type="entry name" value="Aldolase_TIM"/>
</dbReference>
<dbReference type="Gene3D" id="3.20.20.70">
    <property type="entry name" value="Aldolase class I"/>
    <property type="match status" value="1"/>
</dbReference>
<reference evidence="5" key="2">
    <citation type="submission" date="2021-04" db="EMBL/GenBank/DDBJ databases">
        <authorList>
            <person name="Gilroy R."/>
        </authorList>
    </citation>
    <scope>NUCLEOTIDE SEQUENCE</scope>
    <source>
        <strain evidence="5">14975</strain>
    </source>
</reference>
<name>A0A9D2AI88_9BACT</name>
<organism evidence="5 6">
    <name type="scientific">Candidatus Akkermansia intestinigallinarum</name>
    <dbReference type="NCBI Taxonomy" id="2838431"/>
    <lineage>
        <taxon>Bacteria</taxon>
        <taxon>Pseudomonadati</taxon>
        <taxon>Verrucomicrobiota</taxon>
        <taxon>Verrucomicrobiia</taxon>
        <taxon>Verrucomicrobiales</taxon>
        <taxon>Akkermansiaceae</taxon>
        <taxon>Akkermansia</taxon>
    </lineage>
</organism>
<keyword evidence="4" id="KW-0704">Schiff base</keyword>
<evidence type="ECO:0000313" key="6">
    <source>
        <dbReference type="Proteomes" id="UP000823964"/>
    </source>
</evidence>
<gene>
    <name evidence="5" type="ORF">H9862_06405</name>
</gene>
<dbReference type="SUPFAM" id="SSF51569">
    <property type="entry name" value="Aldolase"/>
    <property type="match status" value="1"/>
</dbReference>
<evidence type="ECO:0000313" key="5">
    <source>
        <dbReference type="EMBL" id="HIX20211.1"/>
    </source>
</evidence>
<dbReference type="CDD" id="cd00502">
    <property type="entry name" value="DHQase_I"/>
    <property type="match status" value="1"/>
</dbReference>
<dbReference type="Pfam" id="PF01487">
    <property type="entry name" value="DHquinase_I"/>
    <property type="match status" value="1"/>
</dbReference>
<dbReference type="EC" id="4.2.1.10" evidence="2"/>
<dbReference type="PANTHER" id="PTHR43699:SF1">
    <property type="entry name" value="3-DEHYDROQUINATE DEHYDRATASE"/>
    <property type="match status" value="1"/>
</dbReference>
<proteinExistence type="predicted"/>
<sequence length="236" mass="25811">MKFHRPDQRSYPPLVVGSVSDWDTWRSLCDPGAQPDCDVIELRVDALPETLSADDILAQRPALPVLLTLRHEAEGGRRRNWAEADRIRLALDLLPLATLLDWEIARLKGAEELVSEAKARGITLIGSGHDFRFTPAVSTLLALEDRGRKAGIDVAKFAFRINCAEDLPVGCELLEAARGPMALMGMGELGPTSRLLYAQMGSCLIYGYLGNTPAAPGQWPAAEFRRALGMLSAFDD</sequence>
<dbReference type="GO" id="GO:0046279">
    <property type="term" value="P:3,4-dihydroxybenzoate biosynthetic process"/>
    <property type="evidence" value="ECO:0007669"/>
    <property type="project" value="TreeGrafter"/>
</dbReference>